<dbReference type="EMBL" id="JAFBMS010000139">
    <property type="protein sequence ID" value="KAG9334805.1"/>
    <property type="molecule type" value="Genomic_DNA"/>
</dbReference>
<sequence length="268" mass="29141">MTLAPPPTPPPLQTDNHPFLSEPRSWFLKCFWKHFHILRLNREARLVPERCAHIRGRGIEGVHPGQTGTPSNGSSLPIGKNFYSCDSFSFLVLKHFTNQAYVEGCSVALAWRGRGARLGGRAEPTPREPVIGGSVSGGWGRGGKANSRCSGAREGAHADGGRALLLESGLEVEGHKELLAEQQGAAQPREAAQVLQIAPQQDGTLTLLPAVPVHRQHVDVHRGRVWHVRGHRLLRVSSTVVRVSGRMRTVTAITESVMKLRALLALGC</sequence>
<protein>
    <submittedName>
        <fullName evidence="2">Uncharacterized protein</fullName>
    </submittedName>
</protein>
<comment type="caution">
    <text evidence="2">The sequence shown here is derived from an EMBL/GenBank/DDBJ whole genome shotgun (WGS) entry which is preliminary data.</text>
</comment>
<accession>A0A8T2N2Y4</accession>
<evidence type="ECO:0000313" key="3">
    <source>
        <dbReference type="Proteomes" id="UP000824540"/>
    </source>
</evidence>
<evidence type="ECO:0000256" key="1">
    <source>
        <dbReference type="SAM" id="MobiDB-lite"/>
    </source>
</evidence>
<feature type="region of interest" description="Disordered" evidence="1">
    <location>
        <begin position="118"/>
        <end position="154"/>
    </location>
</feature>
<reference evidence="2" key="1">
    <citation type="thesis" date="2021" institute="BYU ScholarsArchive" country="Provo, UT, USA">
        <title>Applications of and Algorithms for Genome Assembly and Genomic Analyses with an Emphasis on Marine Teleosts.</title>
        <authorList>
            <person name="Pickett B.D."/>
        </authorList>
    </citation>
    <scope>NUCLEOTIDE SEQUENCE</scope>
    <source>
        <strain evidence="2">HI-2016</strain>
    </source>
</reference>
<dbReference type="AlphaFoldDB" id="A0A8T2N2Y4"/>
<keyword evidence="3" id="KW-1185">Reference proteome</keyword>
<dbReference type="Proteomes" id="UP000824540">
    <property type="component" value="Unassembled WGS sequence"/>
</dbReference>
<evidence type="ECO:0000313" key="2">
    <source>
        <dbReference type="EMBL" id="KAG9334805.1"/>
    </source>
</evidence>
<name>A0A8T2N2Y4_9TELE</name>
<feature type="compositionally biased region" description="Gly residues" evidence="1">
    <location>
        <begin position="134"/>
        <end position="143"/>
    </location>
</feature>
<proteinExistence type="predicted"/>
<organism evidence="2 3">
    <name type="scientific">Albula glossodonta</name>
    <name type="common">roundjaw bonefish</name>
    <dbReference type="NCBI Taxonomy" id="121402"/>
    <lineage>
        <taxon>Eukaryota</taxon>
        <taxon>Metazoa</taxon>
        <taxon>Chordata</taxon>
        <taxon>Craniata</taxon>
        <taxon>Vertebrata</taxon>
        <taxon>Euteleostomi</taxon>
        <taxon>Actinopterygii</taxon>
        <taxon>Neopterygii</taxon>
        <taxon>Teleostei</taxon>
        <taxon>Albuliformes</taxon>
        <taxon>Albulidae</taxon>
        <taxon>Albula</taxon>
    </lineage>
</organism>
<gene>
    <name evidence="2" type="ORF">JZ751_006554</name>
</gene>